<proteinExistence type="inferred from homology"/>
<dbReference type="Gene3D" id="1.10.530.10">
    <property type="match status" value="1"/>
</dbReference>
<evidence type="ECO:0000259" key="4">
    <source>
        <dbReference type="Pfam" id="PF01464"/>
    </source>
</evidence>
<comment type="caution">
    <text evidence="5">The sequence shown here is derived from an EMBL/GenBank/DDBJ whole genome shotgun (WGS) entry which is preliminary data.</text>
</comment>
<protein>
    <submittedName>
        <fullName evidence="5">Soluble lytic murein transglycosylase-like protein</fullName>
    </submittedName>
</protein>
<feature type="region of interest" description="Disordered" evidence="3">
    <location>
        <begin position="7"/>
        <end position="37"/>
    </location>
</feature>
<dbReference type="RefSeq" id="WP_343066220.1">
    <property type="nucleotide sequence ID" value="NZ_JACIDR010000002.1"/>
</dbReference>
<reference evidence="5 6" key="1">
    <citation type="submission" date="2020-08" db="EMBL/GenBank/DDBJ databases">
        <title>Genomic Encyclopedia of Type Strains, Phase IV (KMG-IV): sequencing the most valuable type-strain genomes for metagenomic binning, comparative biology and taxonomic classification.</title>
        <authorList>
            <person name="Goeker M."/>
        </authorList>
    </citation>
    <scope>NUCLEOTIDE SEQUENCE [LARGE SCALE GENOMIC DNA]</scope>
    <source>
        <strain evidence="5 6">DSM 25481</strain>
    </source>
</reference>
<dbReference type="Pfam" id="PF01464">
    <property type="entry name" value="SLT"/>
    <property type="match status" value="1"/>
</dbReference>
<name>A0A7W6D1D9_9HYPH</name>
<dbReference type="Proteomes" id="UP000528964">
    <property type="component" value="Unassembled WGS sequence"/>
</dbReference>
<feature type="compositionally biased region" description="Pro residues" evidence="3">
    <location>
        <begin position="16"/>
        <end position="26"/>
    </location>
</feature>
<comment type="similarity">
    <text evidence="2">Belongs to the virb1 family.</text>
</comment>
<dbReference type="PANTHER" id="PTHR37423">
    <property type="entry name" value="SOLUBLE LYTIC MUREIN TRANSGLYCOSYLASE-RELATED"/>
    <property type="match status" value="1"/>
</dbReference>
<accession>A0A7W6D1D9</accession>
<evidence type="ECO:0000313" key="5">
    <source>
        <dbReference type="EMBL" id="MBB3972881.1"/>
    </source>
</evidence>
<evidence type="ECO:0000256" key="3">
    <source>
        <dbReference type="SAM" id="MobiDB-lite"/>
    </source>
</evidence>
<comment type="similarity">
    <text evidence="1">Belongs to the transglycosylase Slt family.</text>
</comment>
<dbReference type="PANTHER" id="PTHR37423:SF2">
    <property type="entry name" value="MEMBRANE-BOUND LYTIC MUREIN TRANSGLYCOSYLASE C"/>
    <property type="match status" value="1"/>
</dbReference>
<evidence type="ECO:0000256" key="2">
    <source>
        <dbReference type="ARBA" id="ARBA00009387"/>
    </source>
</evidence>
<dbReference type="SUPFAM" id="SSF53955">
    <property type="entry name" value="Lysozyme-like"/>
    <property type="match status" value="1"/>
</dbReference>
<dbReference type="AlphaFoldDB" id="A0A7W6D1D9"/>
<keyword evidence="6" id="KW-1185">Reference proteome</keyword>
<gene>
    <name evidence="5" type="ORF">GGR24_001538</name>
</gene>
<feature type="domain" description="Transglycosylase SLT" evidence="4">
    <location>
        <begin position="45"/>
        <end position="147"/>
    </location>
</feature>
<dbReference type="InterPro" id="IPR008258">
    <property type="entry name" value="Transglycosylase_SLT_dom_1"/>
</dbReference>
<evidence type="ECO:0000313" key="6">
    <source>
        <dbReference type="Proteomes" id="UP000528964"/>
    </source>
</evidence>
<evidence type="ECO:0000256" key="1">
    <source>
        <dbReference type="ARBA" id="ARBA00007734"/>
    </source>
</evidence>
<dbReference type="EMBL" id="JACIDR010000002">
    <property type="protein sequence ID" value="MBB3972881.1"/>
    <property type="molecule type" value="Genomic_DNA"/>
</dbReference>
<dbReference type="InterPro" id="IPR023346">
    <property type="entry name" value="Lysozyme-like_dom_sf"/>
</dbReference>
<organism evidence="5 6">
    <name type="scientific">Hansschlegelia beijingensis</name>
    <dbReference type="NCBI Taxonomy" id="1133344"/>
    <lineage>
        <taxon>Bacteria</taxon>
        <taxon>Pseudomonadati</taxon>
        <taxon>Pseudomonadota</taxon>
        <taxon>Alphaproteobacteria</taxon>
        <taxon>Hyphomicrobiales</taxon>
        <taxon>Methylopilaceae</taxon>
        <taxon>Hansschlegelia</taxon>
    </lineage>
</organism>
<sequence>MCLAAAQGADAQAVAPPEPAVTPPPAAASAEAPPAPPDAATLRKMVREQAVANALPPEVAEAVAEVESGFDPNAVGSVGEVGLMQVLPSTARMLGFQGPLPTLFDPAVNVRYGVRYLSQAWRKTGQDICATVMKYRAGHGETRYSQRSVDYCVRVRALLAERGFKVTGTVPVATFGFAAGPRRIAGVKRLPGGRVRMTFNWRQVDLRRRALDKQAASSLRIAD</sequence>